<dbReference type="RefSeq" id="WP_072302196.1">
    <property type="nucleotide sequence ID" value="NZ_FPIY01000001.1"/>
</dbReference>
<dbReference type="PROSITE" id="PS51257">
    <property type="entry name" value="PROKAR_LIPOPROTEIN"/>
    <property type="match status" value="1"/>
</dbReference>
<reference evidence="2" key="1">
    <citation type="submission" date="2016-11" db="EMBL/GenBank/DDBJ databases">
        <authorList>
            <person name="Varghese N."/>
            <person name="Submissions S."/>
        </authorList>
    </citation>
    <scope>NUCLEOTIDE SEQUENCE [LARGE SCALE GENOMIC DNA]</scope>
    <source>
        <strain evidence="2">DSM 24786</strain>
    </source>
</reference>
<sequence>MKKFIYLSAIIVVFSSFFSCKKELTEQQKVFLEFAELENTYGGSNYYYNLDLQSFYEEEPVFYDSIFDIKKLEKELQQNFTIQKDDNSTLNYSYSNISNPLQYPHQVVFKDVVEDTVHVEFSVFNPDSYEKFSLTKEDVGTKFIKDGLNITVLDVRNDAATLVLENTAKTNDYSYTYGKRTNRGDTAEEPIGYKNNLFSDGNYKKPNKKGRFTGLKNDTLKVTFDRLSISVTDEKGKTIKSDGSIIDFRHYLWYRNNDMPYPELLQSYYNLRDRYKEESKDPNHKYNPLYVVNLRGMGKIDKLNFFLRSNKGKKEVLNLKPVVNEVLASTVLKEDKYIEKPVYKKLELLTNSIIKKELKTRFVALNQDNKYNLYTSLPSNYDNLNKIYVTDLYIKTEGNDSIEVNRMESYYNGFLIGNPENIQSRTFEIQDDTISYTKVRGTISVSRQKIEEKVYTLDKLPKTYSYDKSTNSLDVEVDNSLGQFFLYAFTNEDLQTSIPYYVLESDQENHVIINFKTKPKTIIIRHKPYDWKYSTDDYITEVPFEIKIPSKNLKKG</sequence>
<organism evidence="1 2">
    <name type="scientific">Cellulophaga fucicola</name>
    <dbReference type="NCBI Taxonomy" id="76595"/>
    <lineage>
        <taxon>Bacteria</taxon>
        <taxon>Pseudomonadati</taxon>
        <taxon>Bacteroidota</taxon>
        <taxon>Flavobacteriia</taxon>
        <taxon>Flavobacteriales</taxon>
        <taxon>Flavobacteriaceae</taxon>
        <taxon>Cellulophaga</taxon>
    </lineage>
</organism>
<proteinExistence type="predicted"/>
<dbReference type="EMBL" id="FPIY01000001">
    <property type="protein sequence ID" value="SFW21160.1"/>
    <property type="molecule type" value="Genomic_DNA"/>
</dbReference>
<name>A0A1K1MDG1_9FLAO</name>
<dbReference type="AlphaFoldDB" id="A0A1K1MDG1"/>
<dbReference type="Proteomes" id="UP000183257">
    <property type="component" value="Unassembled WGS sequence"/>
</dbReference>
<protein>
    <submittedName>
        <fullName evidence="1">Uncharacterized protein</fullName>
    </submittedName>
</protein>
<evidence type="ECO:0000313" key="1">
    <source>
        <dbReference type="EMBL" id="SFW21160.1"/>
    </source>
</evidence>
<evidence type="ECO:0000313" key="2">
    <source>
        <dbReference type="Proteomes" id="UP000183257"/>
    </source>
</evidence>
<accession>A0A1K1MDG1</accession>
<dbReference type="STRING" id="76595.SAMN05660313_00526"/>
<keyword evidence="2" id="KW-1185">Reference proteome</keyword>
<dbReference type="OrthoDB" id="1306574at2"/>
<gene>
    <name evidence="1" type="ORF">SAMN05660313_00526</name>
</gene>